<dbReference type="PROSITE" id="PS51371">
    <property type="entry name" value="CBS"/>
    <property type="match status" value="2"/>
</dbReference>
<evidence type="ECO:0000313" key="5">
    <source>
        <dbReference type="Proteomes" id="UP000037600"/>
    </source>
</evidence>
<protein>
    <submittedName>
        <fullName evidence="4">CBS domain protein</fullName>
    </submittedName>
</protein>
<proteinExistence type="predicted"/>
<dbReference type="SUPFAM" id="SSF54631">
    <property type="entry name" value="CBS-domain pair"/>
    <property type="match status" value="1"/>
</dbReference>
<dbReference type="EMBL" id="LAZL01000012">
    <property type="protein sequence ID" value="KMT65300.1"/>
    <property type="molecule type" value="Genomic_DNA"/>
</dbReference>
<accession>A0A0J8GR45</accession>
<sequence length="139" mass="15790">MKSLKVSDYMTKRAVTFSVEMTIAEAVEKILLTDQSGGPVLDENKKVIGFLSEQDCITQMLESTYYREQVARVGDIMNSEVMSVKPYDALFELAQKMALTRPRIYPVIDDDGILEGTITRHQVMKAIDKHLHEAYNMPD</sequence>
<dbReference type="PANTHER" id="PTHR43080:SF2">
    <property type="entry name" value="CBS DOMAIN-CONTAINING PROTEIN"/>
    <property type="match status" value="1"/>
</dbReference>
<evidence type="ECO:0000259" key="3">
    <source>
        <dbReference type="PROSITE" id="PS51371"/>
    </source>
</evidence>
<dbReference type="Gene3D" id="3.10.580.10">
    <property type="entry name" value="CBS-domain"/>
    <property type="match status" value="1"/>
</dbReference>
<feature type="domain" description="CBS" evidence="3">
    <location>
        <begin position="10"/>
        <end position="68"/>
    </location>
</feature>
<evidence type="ECO:0000256" key="2">
    <source>
        <dbReference type="PROSITE-ProRule" id="PRU00703"/>
    </source>
</evidence>
<dbReference type="Proteomes" id="UP000037600">
    <property type="component" value="Unassembled WGS sequence"/>
</dbReference>
<dbReference type="InterPro" id="IPR051257">
    <property type="entry name" value="Diverse_CBS-Domain"/>
</dbReference>
<keyword evidence="1 2" id="KW-0129">CBS domain</keyword>
<evidence type="ECO:0000256" key="1">
    <source>
        <dbReference type="ARBA" id="ARBA00023122"/>
    </source>
</evidence>
<feature type="domain" description="CBS" evidence="3">
    <location>
        <begin position="77"/>
        <end position="134"/>
    </location>
</feature>
<dbReference type="AlphaFoldDB" id="A0A0J8GR45"/>
<name>A0A0J8GR45_9ALTE</name>
<keyword evidence="5" id="KW-1185">Reference proteome</keyword>
<organism evidence="4 5">
    <name type="scientific">Catenovulum maritimum</name>
    <dbReference type="NCBI Taxonomy" id="1513271"/>
    <lineage>
        <taxon>Bacteria</taxon>
        <taxon>Pseudomonadati</taxon>
        <taxon>Pseudomonadota</taxon>
        <taxon>Gammaproteobacteria</taxon>
        <taxon>Alteromonadales</taxon>
        <taxon>Alteromonadaceae</taxon>
        <taxon>Catenovulum</taxon>
    </lineage>
</organism>
<dbReference type="CDD" id="cd04629">
    <property type="entry name" value="CBS_pair_bac"/>
    <property type="match status" value="1"/>
</dbReference>
<dbReference type="InterPro" id="IPR044729">
    <property type="entry name" value="CBS_bac"/>
</dbReference>
<dbReference type="OrthoDB" id="9790355at2"/>
<dbReference type="PANTHER" id="PTHR43080">
    <property type="entry name" value="CBS DOMAIN-CONTAINING PROTEIN CBSX3, MITOCHONDRIAL"/>
    <property type="match status" value="1"/>
</dbReference>
<dbReference type="PATRIC" id="fig|1513271.3.peg.1974"/>
<comment type="caution">
    <text evidence="4">The sequence shown here is derived from an EMBL/GenBank/DDBJ whole genome shotgun (WGS) entry which is preliminary data.</text>
</comment>
<dbReference type="STRING" id="1513271.XM47_09710"/>
<dbReference type="InterPro" id="IPR000644">
    <property type="entry name" value="CBS_dom"/>
</dbReference>
<gene>
    <name evidence="4" type="ORF">XM47_09710</name>
</gene>
<dbReference type="InterPro" id="IPR046342">
    <property type="entry name" value="CBS_dom_sf"/>
</dbReference>
<dbReference type="RefSeq" id="WP_048692080.1">
    <property type="nucleotide sequence ID" value="NZ_KQ130489.1"/>
</dbReference>
<evidence type="ECO:0000313" key="4">
    <source>
        <dbReference type="EMBL" id="KMT65300.1"/>
    </source>
</evidence>
<dbReference type="Pfam" id="PF00571">
    <property type="entry name" value="CBS"/>
    <property type="match status" value="2"/>
</dbReference>
<reference evidence="4 5" key="1">
    <citation type="submission" date="2015-04" db="EMBL/GenBank/DDBJ databases">
        <title>Draft Genome Sequence of the Novel Agar-Digesting Marine Bacterium Q1.</title>
        <authorList>
            <person name="Li Y."/>
            <person name="Li D."/>
            <person name="Chen G."/>
            <person name="Du Z."/>
        </authorList>
    </citation>
    <scope>NUCLEOTIDE SEQUENCE [LARGE SCALE GENOMIC DNA]</scope>
    <source>
        <strain evidence="4 5">Q1</strain>
    </source>
</reference>